<dbReference type="Proteomes" id="UP001071230">
    <property type="component" value="Unassembled WGS sequence"/>
</dbReference>
<dbReference type="SUPFAM" id="SSF81593">
    <property type="entry name" value="Nucleotidyltransferase substrate binding subunit/domain"/>
    <property type="match status" value="1"/>
</dbReference>
<organism evidence="2">
    <name type="scientific">Acididesulfobacillus acetoxydans</name>
    <dbReference type="NCBI Taxonomy" id="1561005"/>
    <lineage>
        <taxon>Bacteria</taxon>
        <taxon>Bacillati</taxon>
        <taxon>Bacillota</taxon>
        <taxon>Clostridia</taxon>
        <taxon>Eubacteriales</taxon>
        <taxon>Peptococcaceae</taxon>
        <taxon>Acididesulfobacillus</taxon>
    </lineage>
</organism>
<reference evidence="3" key="1">
    <citation type="submission" date="2014-11" db="EMBL/GenBank/DDBJ databases">
        <authorList>
            <person name="Hornung B.V."/>
        </authorList>
    </citation>
    <scope>NUCLEOTIDE SEQUENCE</scope>
    <source>
        <strain evidence="3">INE</strain>
    </source>
</reference>
<evidence type="ECO:0000313" key="3">
    <source>
        <dbReference type="EMBL" id="CEJ06629.1"/>
    </source>
</evidence>
<dbReference type="InterPro" id="IPR007842">
    <property type="entry name" value="HEPN_dom"/>
</dbReference>
<protein>
    <submittedName>
        <fullName evidence="2">HEPN domain protein</fullName>
    </submittedName>
</protein>
<evidence type="ECO:0000313" key="2">
    <source>
        <dbReference type="EMBL" id="CAA7600495.1"/>
    </source>
</evidence>
<dbReference type="EMBL" id="LR746496">
    <property type="protein sequence ID" value="CAA7600495.1"/>
    <property type="molecule type" value="Genomic_DNA"/>
</dbReference>
<reference evidence="2" key="2">
    <citation type="submission" date="2020-01" db="EMBL/GenBank/DDBJ databases">
        <authorList>
            <person name="Hornung B."/>
        </authorList>
    </citation>
    <scope>NUCLEOTIDE SEQUENCE</scope>
    <source>
        <strain evidence="2">PacBioINE</strain>
    </source>
</reference>
<dbReference type="EMBL" id="CDGJ01000032">
    <property type="protein sequence ID" value="CEJ06629.1"/>
    <property type="molecule type" value="Genomic_DNA"/>
</dbReference>
<sequence length="131" mass="15168">MVDSKSYSEWFKMAQRDLESARILFEHDADFGTVCFHLQQAVEKYIKGFLLSKTGLIQEGHNLVKLCKKAAAVEYDCKQFLKDVAFLNTFYIETRYPAEDPLIVEREDVMECFRITDKVLGFIDGLPTQTK</sequence>
<dbReference type="AlphaFoldDB" id="A0A8S0Y292"/>
<evidence type="ECO:0000313" key="4">
    <source>
        <dbReference type="Proteomes" id="UP001071230"/>
    </source>
</evidence>
<dbReference type="RefSeq" id="WP_240984160.1">
    <property type="nucleotide sequence ID" value="NZ_CDGJ01000032.1"/>
</dbReference>
<evidence type="ECO:0000259" key="1">
    <source>
        <dbReference type="PROSITE" id="PS50910"/>
    </source>
</evidence>
<dbReference type="Gene3D" id="1.20.120.330">
    <property type="entry name" value="Nucleotidyltransferases domain 2"/>
    <property type="match status" value="1"/>
</dbReference>
<keyword evidence="4" id="KW-1185">Reference proteome</keyword>
<gene>
    <name evidence="3" type="ORF">DEACI_1078</name>
    <name evidence="2" type="ORF">DEACI_1148</name>
</gene>
<dbReference type="SMART" id="SM00748">
    <property type="entry name" value="HEPN"/>
    <property type="match status" value="1"/>
</dbReference>
<accession>A0A8S0Y292</accession>
<dbReference type="Pfam" id="PF05168">
    <property type="entry name" value="HEPN"/>
    <property type="match status" value="1"/>
</dbReference>
<name>A0A8S0Y292_9FIRM</name>
<feature type="domain" description="HEPN" evidence="1">
    <location>
        <begin position="11"/>
        <end position="119"/>
    </location>
</feature>
<dbReference type="PROSITE" id="PS50910">
    <property type="entry name" value="HEPN"/>
    <property type="match status" value="1"/>
</dbReference>
<dbReference type="KEGG" id="aacx:DEACI_1148"/>
<proteinExistence type="predicted"/>
<dbReference type="Proteomes" id="UP000836597">
    <property type="component" value="Chromosome"/>
</dbReference>